<accession>A0A7T8HFC8</accession>
<sequence length="70" mass="7833">MDLHTCSRKVLRSLTLLWRILQPCSRHATRWKSPGGSSRGSGGSHVLGPVLHVVSHHFWTQCPYARVPSC</sequence>
<dbReference type="Proteomes" id="UP000595437">
    <property type="component" value="Chromosome 6"/>
</dbReference>
<proteinExistence type="predicted"/>
<name>A0A7T8HFC8_CALRO</name>
<evidence type="ECO:0000313" key="1">
    <source>
        <dbReference type="EMBL" id="QQP49053.1"/>
    </source>
</evidence>
<protein>
    <submittedName>
        <fullName evidence="1">Uncharacterized protein</fullName>
    </submittedName>
</protein>
<gene>
    <name evidence="1" type="ORF">FKW44_009567</name>
</gene>
<reference evidence="2" key="1">
    <citation type="submission" date="2021-01" db="EMBL/GenBank/DDBJ databases">
        <title>Caligus Genome Assembly.</title>
        <authorList>
            <person name="Gallardo-Escarate C."/>
        </authorList>
    </citation>
    <scope>NUCLEOTIDE SEQUENCE [LARGE SCALE GENOMIC DNA]</scope>
</reference>
<dbReference type="AlphaFoldDB" id="A0A7T8HFC8"/>
<keyword evidence="2" id="KW-1185">Reference proteome</keyword>
<dbReference type="EMBL" id="CP045895">
    <property type="protein sequence ID" value="QQP49053.1"/>
    <property type="molecule type" value="Genomic_DNA"/>
</dbReference>
<organism evidence="1 2">
    <name type="scientific">Caligus rogercresseyi</name>
    <name type="common">Sea louse</name>
    <dbReference type="NCBI Taxonomy" id="217165"/>
    <lineage>
        <taxon>Eukaryota</taxon>
        <taxon>Metazoa</taxon>
        <taxon>Ecdysozoa</taxon>
        <taxon>Arthropoda</taxon>
        <taxon>Crustacea</taxon>
        <taxon>Multicrustacea</taxon>
        <taxon>Hexanauplia</taxon>
        <taxon>Copepoda</taxon>
        <taxon>Siphonostomatoida</taxon>
        <taxon>Caligidae</taxon>
        <taxon>Caligus</taxon>
    </lineage>
</organism>
<evidence type="ECO:0000313" key="2">
    <source>
        <dbReference type="Proteomes" id="UP000595437"/>
    </source>
</evidence>